<dbReference type="Proteomes" id="UP000236845">
    <property type="component" value="Unassembled WGS sequence"/>
</dbReference>
<dbReference type="Pfam" id="PF04294">
    <property type="entry name" value="VanW"/>
    <property type="match status" value="1"/>
</dbReference>
<dbReference type="EMBL" id="PEXW01000041">
    <property type="protein sequence ID" value="PIS40696.1"/>
    <property type="molecule type" value="Genomic_DNA"/>
</dbReference>
<comment type="caution">
    <text evidence="3">The sequence shown here is derived from an EMBL/GenBank/DDBJ whole genome shotgun (WGS) entry which is preliminary data.</text>
</comment>
<keyword evidence="1" id="KW-1133">Transmembrane helix</keyword>
<dbReference type="AlphaFoldDB" id="A0A2H0YQJ8"/>
<dbReference type="PANTHER" id="PTHR35788:SF1">
    <property type="entry name" value="EXPORTED PROTEIN"/>
    <property type="match status" value="1"/>
</dbReference>
<evidence type="ECO:0000256" key="1">
    <source>
        <dbReference type="SAM" id="Phobius"/>
    </source>
</evidence>
<dbReference type="InterPro" id="IPR007391">
    <property type="entry name" value="Vancomycin_resist_VanW"/>
</dbReference>
<proteinExistence type="predicted"/>
<accession>A0A2H0YQJ8</accession>
<dbReference type="InterPro" id="IPR052913">
    <property type="entry name" value="Glycopeptide_resist_protein"/>
</dbReference>
<gene>
    <name evidence="3" type="ORF">COT26_01900</name>
</gene>
<reference evidence="4" key="1">
    <citation type="submission" date="2017-09" db="EMBL/GenBank/DDBJ databases">
        <title>Depth-based differentiation of microbial function through sediment-hosted aquifers and enrichment of novel symbionts in the deep terrestrial subsurface.</title>
        <authorList>
            <person name="Probst A.J."/>
            <person name="Ladd B."/>
            <person name="Jarett J.K."/>
            <person name="Geller-Mcgrath D.E."/>
            <person name="Sieber C.M.K."/>
            <person name="Emerson J.B."/>
            <person name="Anantharaman K."/>
            <person name="Thomas B.C."/>
            <person name="Malmstrom R."/>
            <person name="Stieglmeier M."/>
            <person name="Klingl A."/>
            <person name="Woyke T."/>
            <person name="Ryan C.M."/>
            <person name="Banfield J.F."/>
        </authorList>
    </citation>
    <scope>NUCLEOTIDE SEQUENCE [LARGE SCALE GENOMIC DNA]</scope>
</reference>
<dbReference type="Pfam" id="PF12229">
    <property type="entry name" value="PG_binding_4"/>
    <property type="match status" value="2"/>
</dbReference>
<feature type="domain" description="YoaR-like putative peptidoglycan binding" evidence="2">
    <location>
        <begin position="110"/>
        <end position="194"/>
    </location>
</feature>
<sequence>MTRQRRNFLRKKNGRLNLVDLGFLLGLAAIVLAAILAIPQVYAKKIMPGVWLGNVAVGGQTETRAKDILNSRVDTMIEQGLTVVADGKTKIMSIQQALTSSDITPPLIDIDSDESIKAAVNYGHAFGFFRNTLQSWRAIIFRKHITPVYQSDEIVIENALRDKFGAKDILPINAHLTFENGTFSVSAEKAGQGFQYQAAIKSAISQWKNIEPAKIELTKGEEPARITQSEVSKFIERAQEVVNRASFNLDIPEANQGVLDAKTMGQGLDVDFNKKHVLVLVFTEAKLQKLITKLQSQINVEAQDSRFKIENGRVAEFQQGKQGKQFDVAATLANFNEQLINKKQKVAVAVVKIQKPISASDSAQSLGITELIATGKTSFAGSPQNRRHNIANAVRLLNGLIIKPGEEFSLVSALAPIETSNGYLPELVIKGNRTIPEVGGGLCQVGTTMFRLALNSGLPILERRNHSYRVSYYEPPVGMDATIYDPKPDFRVKNDYATALLLQTRVEGNNLIFDFYGTKDGREVVLTKPKLFNITKPSAAKYIKTTDLPVGQKKRLEHAHNGGEATFTYSVIKDGKTDSQTFNSKYRAWQEVWLVGATAEEVAADQAA</sequence>
<name>A0A2H0YQJ8_9BACT</name>
<feature type="transmembrane region" description="Helical" evidence="1">
    <location>
        <begin position="21"/>
        <end position="42"/>
    </location>
</feature>
<evidence type="ECO:0000259" key="2">
    <source>
        <dbReference type="Pfam" id="PF12229"/>
    </source>
</evidence>
<evidence type="ECO:0000313" key="3">
    <source>
        <dbReference type="EMBL" id="PIS40696.1"/>
    </source>
</evidence>
<dbReference type="InterPro" id="IPR022029">
    <property type="entry name" value="YoaR-like_PG-bd"/>
</dbReference>
<protein>
    <recommendedName>
        <fullName evidence="2">YoaR-like putative peptidoglycan binding domain-containing protein</fullName>
    </recommendedName>
</protein>
<dbReference type="InterPro" id="IPR038054">
    <property type="entry name" value="LD_TPept-like_central_sf"/>
</dbReference>
<feature type="domain" description="YoaR-like putative peptidoglycan binding" evidence="2">
    <location>
        <begin position="276"/>
        <end position="345"/>
    </location>
</feature>
<evidence type="ECO:0000313" key="4">
    <source>
        <dbReference type="Proteomes" id="UP000236845"/>
    </source>
</evidence>
<dbReference type="Gene3D" id="3.10.20.800">
    <property type="match status" value="1"/>
</dbReference>
<keyword evidence="1" id="KW-0472">Membrane</keyword>
<organism evidence="3 4">
    <name type="scientific">Candidatus Kerfeldbacteria bacterium CG08_land_8_20_14_0_20_43_14</name>
    <dbReference type="NCBI Taxonomy" id="2014246"/>
    <lineage>
        <taxon>Bacteria</taxon>
        <taxon>Candidatus Kerfeldiibacteriota</taxon>
    </lineage>
</organism>
<dbReference type="PANTHER" id="PTHR35788">
    <property type="entry name" value="EXPORTED PROTEIN-RELATED"/>
    <property type="match status" value="1"/>
</dbReference>
<keyword evidence="1" id="KW-0812">Transmembrane</keyword>